<dbReference type="STRING" id="1070870.SAMN05444351_4605"/>
<accession>A0A1M5SAA9</accession>
<evidence type="ECO:0000259" key="2">
    <source>
        <dbReference type="Pfam" id="PF10756"/>
    </source>
</evidence>
<evidence type="ECO:0000313" key="3">
    <source>
        <dbReference type="EMBL" id="SHH35419.1"/>
    </source>
</evidence>
<feature type="domain" description="Low molecular weight protein antigen 6 PH" evidence="2">
    <location>
        <begin position="73"/>
        <end position="141"/>
    </location>
</feature>
<proteinExistence type="predicted"/>
<keyword evidence="1" id="KW-1133">Transmembrane helix</keyword>
<dbReference type="AlphaFoldDB" id="A0A1M5SAA9"/>
<dbReference type="Pfam" id="PF10756">
    <property type="entry name" value="bPH_6"/>
    <property type="match status" value="1"/>
</dbReference>
<protein>
    <submittedName>
        <fullName evidence="3">PH domain-containing protein</fullName>
    </submittedName>
</protein>
<reference evidence="3 4" key="1">
    <citation type="submission" date="2016-11" db="EMBL/GenBank/DDBJ databases">
        <authorList>
            <person name="Jaros S."/>
            <person name="Januszkiewicz K."/>
            <person name="Wedrychowicz H."/>
        </authorList>
    </citation>
    <scope>NUCLEOTIDE SEQUENCE [LARGE SCALE GENOMIC DNA]</scope>
    <source>
        <strain evidence="3 4">DSM 45408</strain>
    </source>
</reference>
<organism evidence="3 4">
    <name type="scientific">Geodermatophilus nigrescens</name>
    <dbReference type="NCBI Taxonomy" id="1070870"/>
    <lineage>
        <taxon>Bacteria</taxon>
        <taxon>Bacillati</taxon>
        <taxon>Actinomycetota</taxon>
        <taxon>Actinomycetes</taxon>
        <taxon>Geodermatophilales</taxon>
        <taxon>Geodermatophilaceae</taxon>
        <taxon>Geodermatophilus</taxon>
    </lineage>
</organism>
<feature type="transmembrane region" description="Helical" evidence="1">
    <location>
        <begin position="50"/>
        <end position="70"/>
    </location>
</feature>
<evidence type="ECO:0000313" key="4">
    <source>
        <dbReference type="Proteomes" id="UP000184471"/>
    </source>
</evidence>
<feature type="transmembrane region" description="Helical" evidence="1">
    <location>
        <begin position="18"/>
        <end position="38"/>
    </location>
</feature>
<dbReference type="EMBL" id="FQVX01000008">
    <property type="protein sequence ID" value="SHH35419.1"/>
    <property type="molecule type" value="Genomic_DNA"/>
</dbReference>
<name>A0A1M5SAA9_9ACTN</name>
<keyword evidence="1" id="KW-0472">Membrane</keyword>
<sequence length="167" mass="17656">MPTPPAVPVSATPRRLRLICAVAAAVVVAVMVVVAVLLTESSTGVVTFGLVDQVAVVGLGLFVGGGVMLAGASRVDADADGVRVRNVLVKHELGWDRVRAVRFDRHSSWASLELTNDDEVAVLAVQAVDRQRALDAVEGLRALLAAHRAAHPKPATGPLLYEWEARE</sequence>
<evidence type="ECO:0000256" key="1">
    <source>
        <dbReference type="SAM" id="Phobius"/>
    </source>
</evidence>
<gene>
    <name evidence="3" type="ORF">SAMN05444351_4605</name>
</gene>
<keyword evidence="4" id="KW-1185">Reference proteome</keyword>
<dbReference type="Proteomes" id="UP000184471">
    <property type="component" value="Unassembled WGS sequence"/>
</dbReference>
<dbReference type="InterPro" id="IPR019692">
    <property type="entry name" value="CFP-6_PH"/>
</dbReference>
<keyword evidence="1" id="KW-0812">Transmembrane</keyword>